<dbReference type="InterPro" id="IPR018136">
    <property type="entry name" value="Aconitase_4Fe-4S_BS"/>
</dbReference>
<dbReference type="InterPro" id="IPR001030">
    <property type="entry name" value="Acoase/IPM_deHydtase_lsu_aba"/>
</dbReference>
<comment type="subunit">
    <text evidence="9">Heterodimer of LeuC and LeuD.</text>
</comment>
<keyword evidence="3 9" id="KW-0028">Amino-acid biosynthesis</keyword>
<dbReference type="PRINTS" id="PR00415">
    <property type="entry name" value="ACONITASE"/>
</dbReference>
<dbReference type="Proteomes" id="UP000037237">
    <property type="component" value="Unassembled WGS sequence"/>
</dbReference>
<comment type="similarity">
    <text evidence="9">Belongs to the aconitase/IPM isomerase family. LeuC type 2 subfamily.</text>
</comment>
<dbReference type="NCBIfam" id="TIGR02086">
    <property type="entry name" value="IPMI_arch"/>
    <property type="match status" value="1"/>
</dbReference>
<dbReference type="InterPro" id="IPR015931">
    <property type="entry name" value="Acnase/IPM_dHydase_lsu_aba_1/3"/>
</dbReference>
<protein>
    <recommendedName>
        <fullName evidence="9">3-isopropylmalate dehydratase large subunit</fullName>
        <ecNumber evidence="9">4.2.1.33</ecNumber>
    </recommendedName>
    <alternativeName>
        <fullName evidence="9">Alpha-IPM isomerase</fullName>
        <shortName evidence="9">IPMI</shortName>
    </alternativeName>
    <alternativeName>
        <fullName evidence="9">Isopropylmalate isomerase</fullName>
    </alternativeName>
</protein>
<evidence type="ECO:0000256" key="5">
    <source>
        <dbReference type="ARBA" id="ARBA00023004"/>
    </source>
</evidence>
<dbReference type="Pfam" id="PF00330">
    <property type="entry name" value="Aconitase"/>
    <property type="match status" value="1"/>
</dbReference>
<feature type="binding site" evidence="9">
    <location>
        <position position="358"/>
    </location>
    <ligand>
        <name>[4Fe-4S] cluster</name>
        <dbReference type="ChEBI" id="CHEBI:49883"/>
    </ligand>
</feature>
<keyword evidence="7 9" id="KW-0456">Lyase</keyword>
<dbReference type="EMBL" id="LFWU01000095">
    <property type="protein sequence ID" value="KON31637.1"/>
    <property type="molecule type" value="Genomic_DNA"/>
</dbReference>
<evidence type="ECO:0000256" key="2">
    <source>
        <dbReference type="ARBA" id="ARBA00022485"/>
    </source>
</evidence>
<comment type="catalytic activity">
    <reaction evidence="9">
        <text>(2R,3S)-3-isopropylmalate = (2S)-2-isopropylmalate</text>
        <dbReference type="Rhea" id="RHEA:32287"/>
        <dbReference type="ChEBI" id="CHEBI:1178"/>
        <dbReference type="ChEBI" id="CHEBI:35121"/>
        <dbReference type="EC" id="4.2.1.33"/>
    </reaction>
</comment>
<dbReference type="NCBIfam" id="NF001614">
    <property type="entry name" value="PRK00402.1"/>
    <property type="match status" value="1"/>
</dbReference>
<dbReference type="Gene3D" id="3.30.499.10">
    <property type="entry name" value="Aconitase, domain 3"/>
    <property type="match status" value="2"/>
</dbReference>
<dbReference type="AlphaFoldDB" id="A0A0M0BSR8"/>
<evidence type="ECO:0000256" key="1">
    <source>
        <dbReference type="ARBA" id="ARBA00022430"/>
    </source>
</evidence>
<dbReference type="UniPathway" id="UPA00048">
    <property type="reaction ID" value="UER00071"/>
</dbReference>
<organism evidence="11 12">
    <name type="scientific">miscellaneous Crenarchaeota group-1 archaeon SG8-32-1</name>
    <dbReference type="NCBI Taxonomy" id="1685124"/>
    <lineage>
        <taxon>Archaea</taxon>
        <taxon>Candidatus Bathyarchaeota</taxon>
        <taxon>MCG-1</taxon>
    </lineage>
</organism>
<keyword evidence="2 9" id="KW-0004">4Fe-4S</keyword>
<keyword evidence="4 9" id="KW-0479">Metal-binding</keyword>
<comment type="caution">
    <text evidence="11">The sequence shown here is derived from an EMBL/GenBank/DDBJ whole genome shotgun (WGS) entry which is preliminary data.</text>
</comment>
<evidence type="ECO:0000313" key="12">
    <source>
        <dbReference type="Proteomes" id="UP000037237"/>
    </source>
</evidence>
<dbReference type="GO" id="GO:0003861">
    <property type="term" value="F:3-isopropylmalate dehydratase activity"/>
    <property type="evidence" value="ECO:0007669"/>
    <property type="project" value="UniProtKB-UniRule"/>
</dbReference>
<dbReference type="PATRIC" id="fig|1685124.3.peg.787"/>
<keyword evidence="6 9" id="KW-0411">Iron-sulfur</keyword>
<dbReference type="NCBIfam" id="TIGR01343">
    <property type="entry name" value="hacA_fam"/>
    <property type="match status" value="1"/>
</dbReference>
<evidence type="ECO:0000256" key="7">
    <source>
        <dbReference type="ARBA" id="ARBA00023239"/>
    </source>
</evidence>
<dbReference type="PANTHER" id="PTHR43822">
    <property type="entry name" value="HOMOACONITASE, MITOCHONDRIAL-RELATED"/>
    <property type="match status" value="1"/>
</dbReference>
<evidence type="ECO:0000256" key="9">
    <source>
        <dbReference type="HAMAP-Rule" id="MF_01027"/>
    </source>
</evidence>
<feature type="binding site" evidence="9">
    <location>
        <position position="361"/>
    </location>
    <ligand>
        <name>[4Fe-4S] cluster</name>
        <dbReference type="ChEBI" id="CHEBI:49883"/>
    </ligand>
</feature>
<evidence type="ECO:0000256" key="3">
    <source>
        <dbReference type="ARBA" id="ARBA00022605"/>
    </source>
</evidence>
<evidence type="ECO:0000259" key="10">
    <source>
        <dbReference type="Pfam" id="PF00330"/>
    </source>
</evidence>
<dbReference type="GO" id="GO:0009098">
    <property type="term" value="P:L-leucine biosynthetic process"/>
    <property type="evidence" value="ECO:0007669"/>
    <property type="project" value="UniProtKB-UniRule"/>
</dbReference>
<keyword evidence="5 9" id="KW-0408">Iron</keyword>
<feature type="domain" description="Aconitase/3-isopropylmalate dehydratase large subunit alpha/beta/alpha" evidence="10">
    <location>
        <begin position="5"/>
        <end position="284"/>
    </location>
</feature>
<dbReference type="GO" id="GO:0046872">
    <property type="term" value="F:metal ion binding"/>
    <property type="evidence" value="ECO:0007669"/>
    <property type="project" value="UniProtKB-KW"/>
</dbReference>
<evidence type="ECO:0000313" key="11">
    <source>
        <dbReference type="EMBL" id="KON31637.1"/>
    </source>
</evidence>
<dbReference type="InterPro" id="IPR036008">
    <property type="entry name" value="Aconitase_4Fe-4S_dom"/>
</dbReference>
<comment type="pathway">
    <text evidence="9">Amino-acid biosynthesis; L-leucine biosynthesis; L-leucine from 3-methyl-2-oxobutanoate: step 2/4.</text>
</comment>
<dbReference type="GO" id="GO:0051539">
    <property type="term" value="F:4 iron, 4 sulfur cluster binding"/>
    <property type="evidence" value="ECO:0007669"/>
    <property type="project" value="UniProtKB-KW"/>
</dbReference>
<keyword evidence="8 9" id="KW-0100">Branched-chain amino acid biosynthesis</keyword>
<dbReference type="PANTHER" id="PTHR43822:SF22">
    <property type="entry name" value="ISOPROPYLMALATE_CITRAMALATE ISOMERASE LARGE SUBUNIT"/>
    <property type="match status" value="1"/>
</dbReference>
<dbReference type="InterPro" id="IPR006251">
    <property type="entry name" value="Homoacnase/IPMdehydase_lsu"/>
</dbReference>
<dbReference type="InterPro" id="IPR033941">
    <property type="entry name" value="IPMI_cat"/>
</dbReference>
<evidence type="ECO:0000256" key="4">
    <source>
        <dbReference type="ARBA" id="ARBA00022723"/>
    </source>
</evidence>
<dbReference type="InterPro" id="IPR011826">
    <property type="entry name" value="HAcnase/IPMdehydase_lsu_prok"/>
</dbReference>
<dbReference type="EC" id="4.2.1.33" evidence="9"/>
<dbReference type="InterPro" id="IPR050067">
    <property type="entry name" value="IPM_dehydratase_rel_enz"/>
</dbReference>
<dbReference type="CDD" id="cd01583">
    <property type="entry name" value="IPMI"/>
    <property type="match status" value="1"/>
</dbReference>
<evidence type="ECO:0000256" key="8">
    <source>
        <dbReference type="ARBA" id="ARBA00023304"/>
    </source>
</evidence>
<sequence>MNIIEKILANSAVKPEVTPGEIVEANIDVAMTHDLTGPLAIKSFHQIGTKKVWDNNKVVIVLDHLVPASSVISAGLHKIVRNFAQEQNIKNFYDVGRGGVCHQVMSERGHVRPGEVIVGSDSHTCTYGAFGAFATGIGSTEMAAVFATGKLWFRVPEVIKVDVSGKFQKLVSSKDLTLKIVGTIGADGAIYKGLVFSGSTIQDMTVDSRMVLTNMAVEMGAKVGIIEPDQKTLDYVKARTSIPFNSVNSDPDATYEKVVNIDISDLEPQVAVPHSVDNVKSVSEVEDIEINQGFIGSCTNGRLEDLREAAKILKGKKIAKSVRLIVIPASQEIYLMAINEGLINLLMDAGATISNPNCGPCLGGHMGIMADGEACISTSNRNFIGRMGSTKSYVYLASPATVAASAMTGKITDPRRKMDRE</sequence>
<dbReference type="NCBIfam" id="NF040615">
    <property type="entry name" value="HacA_Meth"/>
    <property type="match status" value="1"/>
</dbReference>
<evidence type="ECO:0000256" key="6">
    <source>
        <dbReference type="ARBA" id="ARBA00023014"/>
    </source>
</evidence>
<feature type="binding site" evidence="9">
    <location>
        <position position="298"/>
    </location>
    <ligand>
        <name>[4Fe-4S] cluster</name>
        <dbReference type="ChEBI" id="CHEBI:49883"/>
    </ligand>
</feature>
<comment type="cofactor">
    <cofactor evidence="9">
        <name>[4Fe-4S] cluster</name>
        <dbReference type="ChEBI" id="CHEBI:49883"/>
    </cofactor>
    <text evidence="9">Binds 1 [4Fe-4S] cluster per subunit.</text>
</comment>
<name>A0A0M0BSR8_9ARCH</name>
<reference evidence="11 12" key="1">
    <citation type="submission" date="2015-06" db="EMBL/GenBank/DDBJ databases">
        <title>New insights into the roles of widespread benthic archaea in carbon and nitrogen cycling.</title>
        <authorList>
            <person name="Lazar C.S."/>
            <person name="Baker B.J."/>
            <person name="Seitz K.W."/>
            <person name="Hyde A.S."/>
            <person name="Dick G.J."/>
            <person name="Hinrichs K.-U."/>
            <person name="Teske A.P."/>
        </authorList>
    </citation>
    <scope>NUCLEOTIDE SEQUENCE [LARGE SCALE GENOMIC DNA]</scope>
    <source>
        <strain evidence="11">SG8-32-1</strain>
    </source>
</reference>
<gene>
    <name evidence="9" type="primary">leuC</name>
    <name evidence="11" type="ORF">AC477_04025</name>
</gene>
<accession>A0A0M0BSR8</accession>
<proteinExistence type="inferred from homology"/>
<dbReference type="SUPFAM" id="SSF53732">
    <property type="entry name" value="Aconitase iron-sulfur domain"/>
    <property type="match status" value="1"/>
</dbReference>
<dbReference type="PROSITE" id="PS00450">
    <property type="entry name" value="ACONITASE_1"/>
    <property type="match status" value="1"/>
</dbReference>
<comment type="function">
    <text evidence="9">Catalyzes the isomerization between 2-isopropylmalate and 3-isopropylmalate, via the formation of 2-isopropylmaleate.</text>
</comment>
<keyword evidence="1 9" id="KW-0432">Leucine biosynthesis</keyword>
<dbReference type="HAMAP" id="MF_01027">
    <property type="entry name" value="LeuC_type2"/>
    <property type="match status" value="1"/>
</dbReference>